<dbReference type="SUPFAM" id="SSF50405">
    <property type="entry name" value="Actin-crosslinking proteins"/>
    <property type="match status" value="1"/>
</dbReference>
<evidence type="ECO:0000313" key="3">
    <source>
        <dbReference type="Proteomes" id="UP001630127"/>
    </source>
</evidence>
<comment type="caution">
    <text evidence="2">The sequence shown here is derived from an EMBL/GenBank/DDBJ whole genome shotgun (WGS) entry which is preliminary data.</text>
</comment>
<keyword evidence="3" id="KW-1185">Reference proteome</keyword>
<dbReference type="CDD" id="cd23340">
    <property type="entry name" value="beta-trefoil_FSCN_ACP-like"/>
    <property type="match status" value="1"/>
</dbReference>
<gene>
    <name evidence="2" type="ORF">ACH5RR_028384</name>
</gene>
<evidence type="ECO:0000313" key="2">
    <source>
        <dbReference type="EMBL" id="KAL3508983.1"/>
    </source>
</evidence>
<sequence length="217" mass="25490">MELFQKAKTVRLRSYRDKYLTAADDEESVIQDRDGSTKNSIWTVEFVEGRDLLRFISCYGKYLTASNIPLVPKMPGRKVLQILPNSRDPRIDWEPIRDGFQLKLKTLWGNYLRPNGGVPPWRNYITHDIPHMHITYNKILWDVEVVEIRPDPPDLSRNHRRAHSDFTFDRSRSSSTCSALFQPREQKHLKMMSFTMDGNGHSYYRIQDGVDLDDWGM</sequence>
<dbReference type="AlphaFoldDB" id="A0ABD2YTW5"/>
<dbReference type="PANTHER" id="PTHR31205">
    <property type="entry name" value="ACTIN CROSS-LINKING PROTEIN (DUF569)"/>
    <property type="match status" value="1"/>
</dbReference>
<proteinExistence type="predicted"/>
<feature type="domain" description="DUF569" evidence="1">
    <location>
        <begin position="1"/>
        <end position="141"/>
    </location>
</feature>
<dbReference type="EMBL" id="JBJUIK010000012">
    <property type="protein sequence ID" value="KAL3508983.1"/>
    <property type="molecule type" value="Genomic_DNA"/>
</dbReference>
<name>A0ABD2YTW5_9GENT</name>
<evidence type="ECO:0000259" key="1">
    <source>
        <dbReference type="Pfam" id="PF04601"/>
    </source>
</evidence>
<dbReference type="PANTHER" id="PTHR31205:SF77">
    <property type="entry name" value="CROSS-LINKING PROTEIN, PUTATIVE (DUF569)-RELATED"/>
    <property type="match status" value="1"/>
</dbReference>
<dbReference type="InterPro" id="IPR008999">
    <property type="entry name" value="Actin-crosslinking"/>
</dbReference>
<dbReference type="Pfam" id="PF04601">
    <property type="entry name" value="DUF569"/>
    <property type="match status" value="1"/>
</dbReference>
<organism evidence="2 3">
    <name type="scientific">Cinchona calisaya</name>
    <dbReference type="NCBI Taxonomy" id="153742"/>
    <lineage>
        <taxon>Eukaryota</taxon>
        <taxon>Viridiplantae</taxon>
        <taxon>Streptophyta</taxon>
        <taxon>Embryophyta</taxon>
        <taxon>Tracheophyta</taxon>
        <taxon>Spermatophyta</taxon>
        <taxon>Magnoliopsida</taxon>
        <taxon>eudicotyledons</taxon>
        <taxon>Gunneridae</taxon>
        <taxon>Pentapetalae</taxon>
        <taxon>asterids</taxon>
        <taxon>lamiids</taxon>
        <taxon>Gentianales</taxon>
        <taxon>Rubiaceae</taxon>
        <taxon>Cinchonoideae</taxon>
        <taxon>Cinchoneae</taxon>
        <taxon>Cinchona</taxon>
    </lineage>
</organism>
<dbReference type="Gene3D" id="2.80.10.50">
    <property type="match status" value="1"/>
</dbReference>
<protein>
    <recommendedName>
        <fullName evidence="1">DUF569 domain-containing protein</fullName>
    </recommendedName>
</protein>
<accession>A0ABD2YTW5</accession>
<dbReference type="Proteomes" id="UP001630127">
    <property type="component" value="Unassembled WGS sequence"/>
</dbReference>
<dbReference type="InterPro" id="IPR007679">
    <property type="entry name" value="DUF569"/>
</dbReference>
<reference evidence="2 3" key="1">
    <citation type="submission" date="2024-11" db="EMBL/GenBank/DDBJ databases">
        <title>A near-complete genome assembly of Cinchona calisaya.</title>
        <authorList>
            <person name="Lian D.C."/>
            <person name="Zhao X.W."/>
            <person name="Wei L."/>
        </authorList>
    </citation>
    <scope>NUCLEOTIDE SEQUENCE [LARGE SCALE GENOMIC DNA]</scope>
    <source>
        <tissue evidence="2">Nenye</tissue>
    </source>
</reference>